<dbReference type="RefSeq" id="WP_187068127.1">
    <property type="nucleotide sequence ID" value="NZ_JACRVF010000004.1"/>
</dbReference>
<feature type="transmembrane region" description="Helical" evidence="1">
    <location>
        <begin position="55"/>
        <end position="79"/>
    </location>
</feature>
<dbReference type="Proteomes" id="UP000603640">
    <property type="component" value="Unassembled WGS sequence"/>
</dbReference>
<feature type="transmembrane region" description="Helical" evidence="1">
    <location>
        <begin position="143"/>
        <end position="162"/>
    </location>
</feature>
<gene>
    <name evidence="2" type="ORF">H8S84_14765</name>
</gene>
<evidence type="ECO:0000256" key="1">
    <source>
        <dbReference type="SAM" id="Phobius"/>
    </source>
</evidence>
<protein>
    <submittedName>
        <fullName evidence="2">Uncharacterized protein</fullName>
    </submittedName>
</protein>
<keyword evidence="1" id="KW-1133">Transmembrane helix</keyword>
<comment type="caution">
    <text evidence="2">The sequence shown here is derived from an EMBL/GenBank/DDBJ whole genome shotgun (WGS) entry which is preliminary data.</text>
</comment>
<evidence type="ECO:0000313" key="3">
    <source>
        <dbReference type="Proteomes" id="UP000603640"/>
    </source>
</evidence>
<dbReference type="AlphaFoldDB" id="A0A923N982"/>
<feature type="transmembrane region" description="Helical" evidence="1">
    <location>
        <begin position="7"/>
        <end position="26"/>
    </location>
</feature>
<feature type="transmembrane region" description="Helical" evidence="1">
    <location>
        <begin position="86"/>
        <end position="110"/>
    </location>
</feature>
<sequence>MLEILKILLLAFFAVAVLLPVVRYMLRTISPAKNVGTLAADEIKYIQKQDLKLTIAYFFFACVLAVFFAGTLSLISSIVHSSGEQLYLLTPNFSAMFAPGLLLGLVVALLPLRLIQNTLLGHDTELYKTYIQRTEGESSMGKYRIIFLLLLVFAGVVAWYSLRWHVVIDKNKVEVNNLLGEERSYSMQEIKTIHYLGEEGKYVVTFNDNTNINTTYLKPVNLEMIALLSQQSGHRVIR</sequence>
<dbReference type="EMBL" id="JACRVF010000004">
    <property type="protein sequence ID" value="MBC5994107.1"/>
    <property type="molecule type" value="Genomic_DNA"/>
</dbReference>
<proteinExistence type="predicted"/>
<keyword evidence="3" id="KW-1185">Reference proteome</keyword>
<keyword evidence="1" id="KW-0472">Membrane</keyword>
<organism evidence="2 3">
    <name type="scientific">Pontibacter cellulosilyticus</name>
    <dbReference type="NCBI Taxonomy" id="1720253"/>
    <lineage>
        <taxon>Bacteria</taxon>
        <taxon>Pseudomonadati</taxon>
        <taxon>Bacteroidota</taxon>
        <taxon>Cytophagia</taxon>
        <taxon>Cytophagales</taxon>
        <taxon>Hymenobacteraceae</taxon>
        <taxon>Pontibacter</taxon>
    </lineage>
</organism>
<accession>A0A923N982</accession>
<reference evidence="2" key="1">
    <citation type="submission" date="2020-08" db="EMBL/GenBank/DDBJ databases">
        <title>Pontibacter sp. SD6 16S ribosomal RNA gene Genome sequencing and assembly.</title>
        <authorList>
            <person name="Kang M."/>
        </authorList>
    </citation>
    <scope>NUCLEOTIDE SEQUENCE</scope>
    <source>
        <strain evidence="2">SD6</strain>
    </source>
</reference>
<keyword evidence="1" id="KW-0812">Transmembrane</keyword>
<name>A0A923N982_9BACT</name>
<evidence type="ECO:0000313" key="2">
    <source>
        <dbReference type="EMBL" id="MBC5994107.1"/>
    </source>
</evidence>